<dbReference type="InterPro" id="IPR021842">
    <property type="entry name" value="DUF3435"/>
</dbReference>
<name>A0A2X0MX48_9BASI</name>
<keyword evidence="2" id="KW-1185">Reference proteome</keyword>
<reference evidence="2" key="1">
    <citation type="submission" date="2016-10" db="EMBL/GenBank/DDBJ databases">
        <authorList>
            <person name="Jeantristanb JTB J.-T."/>
            <person name="Ricardo R."/>
        </authorList>
    </citation>
    <scope>NUCLEOTIDE SEQUENCE [LARGE SCALE GENOMIC DNA]</scope>
</reference>
<accession>A0A2X0MX48</accession>
<dbReference type="PANTHER" id="PTHR37535">
    <property type="entry name" value="FLUG DOMAIN PROTEIN"/>
    <property type="match status" value="1"/>
</dbReference>
<protein>
    <submittedName>
        <fullName evidence="1">BZ3500_MvSof-1268-A1-R1_Chr7-1g09401 protein</fullName>
    </submittedName>
</protein>
<gene>
    <name evidence="1" type="ORF">BZ3500_MVSOF-1268-A1-R1_CHR7-1G09401</name>
</gene>
<evidence type="ECO:0000313" key="2">
    <source>
        <dbReference type="Proteomes" id="UP000249723"/>
    </source>
</evidence>
<sequence length="190" mass="21054">MDGVTATKLKMTLSLDLASPYACPVLPLLAIFLENDAFESTPQLDCLATLRLDKPVPLVLRPGVLDRYVSRASERGNTSMTGDTPCGCDWFGRTLQALGTALGWVVTHTLYVWRGFPANAINVPEVTVAERRLLMGHSADLTAYERYYQSRRTKVDTRAPFDPFSLDSESMRLESDLVPFTGPRTRTPPS</sequence>
<dbReference type="PANTHER" id="PTHR37535:SF3">
    <property type="entry name" value="FLUG DOMAIN-CONTAINING PROTEIN"/>
    <property type="match status" value="1"/>
</dbReference>
<proteinExistence type="predicted"/>
<evidence type="ECO:0000313" key="1">
    <source>
        <dbReference type="EMBL" id="SDA03370.1"/>
    </source>
</evidence>
<dbReference type="Pfam" id="PF11917">
    <property type="entry name" value="DUF3435"/>
    <property type="match status" value="1"/>
</dbReference>
<dbReference type="EMBL" id="FMWP01000127">
    <property type="protein sequence ID" value="SDA03370.1"/>
    <property type="molecule type" value="Genomic_DNA"/>
</dbReference>
<organism evidence="1 2">
    <name type="scientific">Microbotryum saponariae</name>
    <dbReference type="NCBI Taxonomy" id="289078"/>
    <lineage>
        <taxon>Eukaryota</taxon>
        <taxon>Fungi</taxon>
        <taxon>Dikarya</taxon>
        <taxon>Basidiomycota</taxon>
        <taxon>Pucciniomycotina</taxon>
        <taxon>Microbotryomycetes</taxon>
        <taxon>Microbotryales</taxon>
        <taxon>Microbotryaceae</taxon>
        <taxon>Microbotryum</taxon>
    </lineage>
</organism>
<dbReference type="OrthoDB" id="3353795at2759"/>
<dbReference type="Proteomes" id="UP000249723">
    <property type="component" value="Unassembled WGS sequence"/>
</dbReference>
<dbReference type="AlphaFoldDB" id="A0A2X0MX48"/>